<dbReference type="EMBL" id="CP042345">
    <property type="protein sequence ID" value="QEA15846.1"/>
    <property type="molecule type" value="Genomic_DNA"/>
</dbReference>
<dbReference type="PANTHER" id="PTHR30469">
    <property type="entry name" value="MULTIDRUG RESISTANCE PROTEIN MDTA"/>
    <property type="match status" value="1"/>
</dbReference>
<dbReference type="SUPFAM" id="SSF111369">
    <property type="entry name" value="HlyD-like secretion proteins"/>
    <property type="match status" value="1"/>
</dbReference>
<dbReference type="GO" id="GO:0015562">
    <property type="term" value="F:efflux transmembrane transporter activity"/>
    <property type="evidence" value="ECO:0007669"/>
    <property type="project" value="TreeGrafter"/>
</dbReference>
<evidence type="ECO:0000313" key="6">
    <source>
        <dbReference type="EMBL" id="QEA15846.1"/>
    </source>
</evidence>
<dbReference type="Proteomes" id="UP000321172">
    <property type="component" value="Chromosome"/>
</dbReference>
<dbReference type="Pfam" id="PF25973">
    <property type="entry name" value="BSH_CzcB"/>
    <property type="match status" value="1"/>
</dbReference>
<evidence type="ECO:0000259" key="5">
    <source>
        <dbReference type="Pfam" id="PF25989"/>
    </source>
</evidence>
<evidence type="ECO:0000256" key="1">
    <source>
        <dbReference type="ARBA" id="ARBA00009477"/>
    </source>
</evidence>
<dbReference type="OrthoDB" id="7422354at2"/>
<dbReference type="RefSeq" id="WP_147089839.1">
    <property type="nucleotide sequence ID" value="NZ_BAABJD010000001.1"/>
</dbReference>
<name>A0A5B8S2U3_9SPHN</name>
<dbReference type="Gene3D" id="2.40.30.170">
    <property type="match status" value="1"/>
</dbReference>
<dbReference type="Gene3D" id="1.10.287.470">
    <property type="entry name" value="Helix hairpin bin"/>
    <property type="match status" value="1"/>
</dbReference>
<keyword evidence="2" id="KW-1133">Transmembrane helix</keyword>
<evidence type="ECO:0000313" key="7">
    <source>
        <dbReference type="Proteomes" id="UP000321172"/>
    </source>
</evidence>
<gene>
    <name evidence="6" type="ORF">FRF71_06645</name>
</gene>
<reference evidence="6 7" key="1">
    <citation type="journal article" date="2013" name="J. Microbiol. Biotechnol.">
        <title>Novosphingobium ginsenosidimutans sp. nov., with the ability to convert ginsenoside.</title>
        <authorList>
            <person name="Kim J.K."/>
            <person name="He D."/>
            <person name="Liu Q.M."/>
            <person name="Park H.Y."/>
            <person name="Jung M.S."/>
            <person name="Yoon M.H."/>
            <person name="Kim S.C."/>
            <person name="Im W.T."/>
        </authorList>
    </citation>
    <scope>NUCLEOTIDE SEQUENCE [LARGE SCALE GENOMIC DNA]</scope>
    <source>
        <strain evidence="6 7">FW-6</strain>
    </source>
</reference>
<dbReference type="Gene3D" id="2.40.420.20">
    <property type="match status" value="1"/>
</dbReference>
<dbReference type="GO" id="GO:1990281">
    <property type="term" value="C:efflux pump complex"/>
    <property type="evidence" value="ECO:0007669"/>
    <property type="project" value="TreeGrafter"/>
</dbReference>
<organism evidence="6 7">
    <name type="scientific">Novosphingobium ginsenosidimutans</name>
    <dbReference type="NCBI Taxonomy" id="1176536"/>
    <lineage>
        <taxon>Bacteria</taxon>
        <taxon>Pseudomonadati</taxon>
        <taxon>Pseudomonadota</taxon>
        <taxon>Alphaproteobacteria</taxon>
        <taxon>Sphingomonadales</taxon>
        <taxon>Sphingomonadaceae</taxon>
        <taxon>Novosphingobium</taxon>
    </lineage>
</organism>
<protein>
    <submittedName>
        <fullName evidence="6">Efflux RND transporter periplasmic adaptor subunit</fullName>
    </submittedName>
</protein>
<dbReference type="InterPro" id="IPR058647">
    <property type="entry name" value="BSH_CzcB-like"/>
</dbReference>
<dbReference type="InterPro" id="IPR058637">
    <property type="entry name" value="YknX-like_C"/>
</dbReference>
<dbReference type="InterPro" id="IPR006143">
    <property type="entry name" value="RND_pump_MFP"/>
</dbReference>
<sequence length="395" mass="41016">MNYDTRIAAEDLAVTDSAAVLMGDAEEERQSRRKLWIIGLAVLAGLIGIWFLTHSGDDAASGDKKSQAAVVSVVAPGRGTIEGAINVTGTLAARRELPVGVPGEGGQVVSVLVEPGQWVGAGQVLAVIDRSVQVQQRASQAAQIDVARANAQLAQANLDRALKLVERGFVSTADIDRLTAQRDAAVAQVRVAGAQLGVLNAQLNRLNVVAPAAGLVLERRVEPGQVVSAGSGILFRLAKGGEMELRALLGETELAQVSNGVRAEVTPVGGAKTFTGEVWQTAPVIDPQSRQGIARVALPYAPELRPGGFATAVIKAGTVVAPMLPESAILSDNEGSYVYIVGKDNKAERRNVKTGLVTANGIAVVEGLSGTEKVVLRAGGFLSPGETINPKVVTK</sequence>
<accession>A0A5B8S2U3</accession>
<feature type="transmembrane region" description="Helical" evidence="2">
    <location>
        <begin position="35"/>
        <end position="53"/>
    </location>
</feature>
<keyword evidence="7" id="KW-1185">Reference proteome</keyword>
<dbReference type="AlphaFoldDB" id="A0A5B8S2U3"/>
<feature type="domain" description="CusB-like beta-barrel" evidence="3">
    <location>
        <begin position="250"/>
        <end position="316"/>
    </location>
</feature>
<keyword evidence="2" id="KW-0472">Membrane</keyword>
<dbReference type="KEGG" id="ngf:FRF71_06645"/>
<comment type="similarity">
    <text evidence="1">Belongs to the membrane fusion protein (MFP) (TC 8.A.1) family.</text>
</comment>
<evidence type="ECO:0000259" key="4">
    <source>
        <dbReference type="Pfam" id="PF25973"/>
    </source>
</evidence>
<proteinExistence type="inferred from homology"/>
<feature type="domain" description="CzcB-like barrel-sandwich hybrid" evidence="4">
    <location>
        <begin position="102"/>
        <end position="233"/>
    </location>
</feature>
<keyword evidence="2" id="KW-0812">Transmembrane</keyword>
<dbReference type="InterPro" id="IPR058792">
    <property type="entry name" value="Beta-barrel_RND_2"/>
</dbReference>
<dbReference type="Pfam" id="PF25989">
    <property type="entry name" value="YknX_C"/>
    <property type="match status" value="1"/>
</dbReference>
<dbReference type="PANTHER" id="PTHR30469:SF15">
    <property type="entry name" value="HLYD FAMILY OF SECRETION PROTEINS"/>
    <property type="match status" value="1"/>
</dbReference>
<feature type="domain" description="YknX-like C-terminal permuted SH3-like" evidence="5">
    <location>
        <begin position="324"/>
        <end position="388"/>
    </location>
</feature>
<dbReference type="NCBIfam" id="TIGR01730">
    <property type="entry name" value="RND_mfp"/>
    <property type="match status" value="1"/>
</dbReference>
<evidence type="ECO:0000259" key="3">
    <source>
        <dbReference type="Pfam" id="PF25954"/>
    </source>
</evidence>
<dbReference type="Gene3D" id="2.40.50.100">
    <property type="match status" value="1"/>
</dbReference>
<dbReference type="Pfam" id="PF25954">
    <property type="entry name" value="Beta-barrel_RND_2"/>
    <property type="match status" value="1"/>
</dbReference>
<evidence type="ECO:0000256" key="2">
    <source>
        <dbReference type="SAM" id="Phobius"/>
    </source>
</evidence>